<dbReference type="InterPro" id="IPR003598">
    <property type="entry name" value="Ig_sub2"/>
</dbReference>
<keyword evidence="7" id="KW-1185">Reference proteome</keyword>
<name>A0AAZ1XQV9_OREAU</name>
<gene>
    <name evidence="6" type="primary">LOC116330917</name>
</gene>
<dbReference type="PANTHER" id="PTHR44427">
    <property type="entry name" value="CARCINOEMBRYONIC ANTIGEN-RELATED CELL ADHESION MOLECULE 19"/>
    <property type="match status" value="1"/>
</dbReference>
<reference evidence="6" key="3">
    <citation type="submission" date="2025-09" db="UniProtKB">
        <authorList>
            <consortium name="Ensembl"/>
        </authorList>
    </citation>
    <scope>IDENTIFICATION</scope>
</reference>
<keyword evidence="4" id="KW-0812">Transmembrane</keyword>
<dbReference type="SMART" id="SM00408">
    <property type="entry name" value="IGc2"/>
    <property type="match status" value="2"/>
</dbReference>
<feature type="transmembrane region" description="Helical" evidence="4">
    <location>
        <begin position="504"/>
        <end position="525"/>
    </location>
</feature>
<dbReference type="CDD" id="cd00096">
    <property type="entry name" value="Ig"/>
    <property type="match status" value="2"/>
</dbReference>
<dbReference type="SMART" id="SM00409">
    <property type="entry name" value="IG"/>
    <property type="match status" value="3"/>
</dbReference>
<sequence>MFFSNLIKIFVHILVIFAFDITEILKMKLTAQYVICLQHMCNTLASLGKLKKPCPKVHERVMEKRQALYFLPVLAVASFLIKISGSSSLRPVLTGPDLAFSGPRVVFRCVAPNVSPPVIYELIKDGRVRIGRDRDFHGGQVALFPIKVTAASEGSYHCRATAGGTREISNSIKLRVVTPPSYTRVTSEPFPPVAYEGSRMALSCDVEMGSHLSYSWFFNRKEITSSTSLPFHFVGNKLLVERVTPEYAGNYSCSAWTSVNEIKRISSSTEVQVTIKVYVSKPEISFSVHKEGTGYHGNVTCWSTRGSPPVNFYLLLDGKEVDSATAAQTLAAWFLVVVVPELDMGEARCRVKTENQDLTSEPVNLEVVPVGGNVKVEVEYLYTADSKLTTARLSCHVSRGTFPYISWLFNDSVLPSESHPDSHIQPILPHIAFADRRRSLVLTKLSPEESGYYRCRARDNYDDAGPWVESAAELVQVTVNSMSQAESSTETPPSESFCMNITEAVTITFCCFVLLILVVGSACVYKMFENKQAHTNSVPANSDALQSELTHQSGGNTADTTATDCDVQNQVCKQKL</sequence>
<keyword evidence="2" id="KW-0325">Glycoprotein</keyword>
<feature type="domain" description="Ig-like" evidence="5">
    <location>
        <begin position="362"/>
        <end position="480"/>
    </location>
</feature>
<proteinExistence type="predicted"/>
<dbReference type="Ensembl" id="ENSOABT00000072085.1">
    <property type="protein sequence ID" value="ENSOABP00000070019.1"/>
    <property type="gene ID" value="ENSOABG00000024325.2"/>
</dbReference>
<dbReference type="PANTHER" id="PTHR44427:SF5">
    <property type="entry name" value="V-SET AND IMMUNOGLOBULIN DOMAIN-CONTAINING PROTEIN 10-LIKE"/>
    <property type="match status" value="1"/>
</dbReference>
<evidence type="ECO:0000256" key="2">
    <source>
        <dbReference type="ARBA" id="ARBA00023180"/>
    </source>
</evidence>
<dbReference type="Pfam" id="PF17736">
    <property type="entry name" value="Ig_C17orf99"/>
    <property type="match status" value="1"/>
</dbReference>
<evidence type="ECO:0000256" key="3">
    <source>
        <dbReference type="SAM" id="MobiDB-lite"/>
    </source>
</evidence>
<evidence type="ECO:0000313" key="6">
    <source>
        <dbReference type="Ensembl" id="ENSOABP00000070019.1"/>
    </source>
</evidence>
<dbReference type="InterPro" id="IPR007110">
    <property type="entry name" value="Ig-like_dom"/>
</dbReference>
<dbReference type="InterPro" id="IPR003599">
    <property type="entry name" value="Ig_sub"/>
</dbReference>
<keyword evidence="4" id="KW-0472">Membrane</keyword>
<dbReference type="InterPro" id="IPR040878">
    <property type="entry name" value="IL-40-like_Ig"/>
</dbReference>
<dbReference type="AlphaFoldDB" id="A0AAZ1XQV9"/>
<evidence type="ECO:0000256" key="4">
    <source>
        <dbReference type="SAM" id="Phobius"/>
    </source>
</evidence>
<dbReference type="Pfam" id="PF13927">
    <property type="entry name" value="Ig_3"/>
    <property type="match status" value="2"/>
</dbReference>
<evidence type="ECO:0000259" key="5">
    <source>
        <dbReference type="PROSITE" id="PS50835"/>
    </source>
</evidence>
<keyword evidence="4" id="KW-1133">Transmembrane helix</keyword>
<dbReference type="InterPro" id="IPR050831">
    <property type="entry name" value="CEA_cell_adhesion"/>
</dbReference>
<reference evidence="6" key="2">
    <citation type="submission" date="2025-08" db="UniProtKB">
        <authorList>
            <consortium name="Ensembl"/>
        </authorList>
    </citation>
    <scope>IDENTIFICATION</scope>
</reference>
<dbReference type="InterPro" id="IPR013783">
    <property type="entry name" value="Ig-like_fold"/>
</dbReference>
<feature type="region of interest" description="Disordered" evidence="3">
    <location>
        <begin position="536"/>
        <end position="560"/>
    </location>
</feature>
<dbReference type="SUPFAM" id="SSF48726">
    <property type="entry name" value="Immunoglobulin"/>
    <property type="match status" value="3"/>
</dbReference>
<protein>
    <recommendedName>
        <fullName evidence="5">Ig-like domain-containing protein</fullName>
    </recommendedName>
</protein>
<accession>A0AAZ1XQV9</accession>
<evidence type="ECO:0000313" key="7">
    <source>
        <dbReference type="Proteomes" id="UP000472276"/>
    </source>
</evidence>
<feature type="domain" description="Ig-like" evidence="5">
    <location>
        <begin position="180"/>
        <end position="266"/>
    </location>
</feature>
<dbReference type="Proteomes" id="UP000472276">
    <property type="component" value="Unassembled WGS sequence"/>
</dbReference>
<organism evidence="6 7">
    <name type="scientific">Oreochromis aureus</name>
    <name type="common">Israeli tilapia</name>
    <name type="synonym">Chromis aureus</name>
    <dbReference type="NCBI Taxonomy" id="47969"/>
    <lineage>
        <taxon>Eukaryota</taxon>
        <taxon>Metazoa</taxon>
        <taxon>Chordata</taxon>
        <taxon>Craniata</taxon>
        <taxon>Vertebrata</taxon>
        <taxon>Euteleostomi</taxon>
        <taxon>Actinopterygii</taxon>
        <taxon>Neopterygii</taxon>
        <taxon>Teleostei</taxon>
        <taxon>Neoteleostei</taxon>
        <taxon>Acanthomorphata</taxon>
        <taxon>Ovalentaria</taxon>
        <taxon>Cichlomorphae</taxon>
        <taxon>Cichliformes</taxon>
        <taxon>Cichlidae</taxon>
        <taxon>African cichlids</taxon>
        <taxon>Pseudocrenilabrinae</taxon>
        <taxon>Oreochromini</taxon>
        <taxon>Oreochromis</taxon>
    </lineage>
</organism>
<reference evidence="7" key="1">
    <citation type="submission" date="2020-03" db="EMBL/GenBank/DDBJ databases">
        <title>Evolution of repeat sequences and sex chromosomes of tilapia species revealed by chromosome-level genomes.</title>
        <authorList>
            <person name="Xu L."/>
            <person name="Tao W."/>
            <person name="Wang D."/>
            <person name="Zhou Q."/>
        </authorList>
    </citation>
    <scope>NUCLEOTIDE SEQUENCE [LARGE SCALE GENOMIC DNA]</scope>
    <source>
        <strain evidence="7">Israel</strain>
    </source>
</reference>
<keyword evidence="1" id="KW-0732">Signal</keyword>
<dbReference type="InterPro" id="IPR036179">
    <property type="entry name" value="Ig-like_dom_sf"/>
</dbReference>
<dbReference type="Gene3D" id="2.60.40.10">
    <property type="entry name" value="Immunoglobulins"/>
    <property type="match status" value="3"/>
</dbReference>
<dbReference type="PROSITE" id="PS50835">
    <property type="entry name" value="IG_LIKE"/>
    <property type="match status" value="2"/>
</dbReference>
<evidence type="ECO:0000256" key="1">
    <source>
        <dbReference type="ARBA" id="ARBA00022729"/>
    </source>
</evidence>